<dbReference type="EMBL" id="GDHC01016906">
    <property type="protein sequence ID" value="JAQ01723.1"/>
    <property type="molecule type" value="Transcribed_RNA"/>
</dbReference>
<dbReference type="GO" id="GO:0008194">
    <property type="term" value="F:UDP-glycosyltransferase activity"/>
    <property type="evidence" value="ECO:0007669"/>
    <property type="project" value="TreeGrafter"/>
</dbReference>
<comment type="similarity">
    <text evidence="1">Belongs to the UDP-glycosyltransferase family.</text>
</comment>
<evidence type="ECO:0008006" key="5">
    <source>
        <dbReference type="Google" id="ProtNLM"/>
    </source>
</evidence>
<evidence type="ECO:0000256" key="2">
    <source>
        <dbReference type="ARBA" id="ARBA00022676"/>
    </source>
</evidence>
<proteinExistence type="inferred from homology"/>
<dbReference type="InterPro" id="IPR050271">
    <property type="entry name" value="UDP-glycosyltransferase"/>
</dbReference>
<sequence>FKKGYFCRRNLWGILLILAACSGLCLPARILAAVPMPWKSHHFVFQTIIKELANRGHQIDYLTPYRIKDAPSNIKHLMVKDTFEEMLGSFHGEDQDPLLGLQVHLDFRRLMTKYMEFMFTEDPQIKELLTSNETYDVVLGEFNLHQEINTVWIHKFNATAITLLPLGDYFFDNEVNGLPNNPAYMVDFSTVYFTDKMSFVDRLINTVDLIGCTALSYYYISVNQQLADELAIYPGWETRPPIANLISDMALVLVNSHHSVGYSYPKAPHVKEIGGM</sequence>
<name>A0A146KZD1_LYGHE</name>
<keyword evidence="3" id="KW-0808">Transferase</keyword>
<protein>
    <recommendedName>
        <fullName evidence="5">Ecdysteroid UDP-glucosyltransferase</fullName>
    </recommendedName>
</protein>
<evidence type="ECO:0000256" key="3">
    <source>
        <dbReference type="ARBA" id="ARBA00022679"/>
    </source>
</evidence>
<dbReference type="SUPFAM" id="SSF53756">
    <property type="entry name" value="UDP-Glycosyltransferase/glycogen phosphorylase"/>
    <property type="match status" value="1"/>
</dbReference>
<feature type="non-terminal residue" evidence="4">
    <location>
        <position position="1"/>
    </location>
</feature>
<organism evidence="4">
    <name type="scientific">Lygus hesperus</name>
    <name type="common">Western plant bug</name>
    <dbReference type="NCBI Taxonomy" id="30085"/>
    <lineage>
        <taxon>Eukaryota</taxon>
        <taxon>Metazoa</taxon>
        <taxon>Ecdysozoa</taxon>
        <taxon>Arthropoda</taxon>
        <taxon>Hexapoda</taxon>
        <taxon>Insecta</taxon>
        <taxon>Pterygota</taxon>
        <taxon>Neoptera</taxon>
        <taxon>Paraneoptera</taxon>
        <taxon>Hemiptera</taxon>
        <taxon>Heteroptera</taxon>
        <taxon>Panheteroptera</taxon>
        <taxon>Cimicomorpha</taxon>
        <taxon>Miridae</taxon>
        <taxon>Mirini</taxon>
        <taxon>Lygus</taxon>
    </lineage>
</organism>
<reference evidence="4" key="1">
    <citation type="journal article" date="2016" name="Gigascience">
        <title>De novo construction of an expanded transcriptome assembly for the western tarnished plant bug, Lygus hesperus.</title>
        <authorList>
            <person name="Tassone E.E."/>
            <person name="Geib S.M."/>
            <person name="Hall B."/>
            <person name="Fabrick J.A."/>
            <person name="Brent C.S."/>
            <person name="Hull J.J."/>
        </authorList>
    </citation>
    <scope>NUCLEOTIDE SEQUENCE</scope>
</reference>
<keyword evidence="2" id="KW-0328">Glycosyltransferase</keyword>
<gene>
    <name evidence="4" type="ORF">g.61043</name>
</gene>
<evidence type="ECO:0000256" key="1">
    <source>
        <dbReference type="ARBA" id="ARBA00009995"/>
    </source>
</evidence>
<dbReference type="AlphaFoldDB" id="A0A146KZD1"/>
<feature type="non-terminal residue" evidence="4">
    <location>
        <position position="276"/>
    </location>
</feature>
<dbReference type="PANTHER" id="PTHR48043:SF145">
    <property type="entry name" value="FI06409P-RELATED"/>
    <property type="match status" value="1"/>
</dbReference>
<accession>A0A146KZD1</accession>
<evidence type="ECO:0000313" key="4">
    <source>
        <dbReference type="EMBL" id="JAQ01723.1"/>
    </source>
</evidence>
<dbReference type="PANTHER" id="PTHR48043">
    <property type="entry name" value="EG:EG0003.4 PROTEIN-RELATED"/>
    <property type="match status" value="1"/>
</dbReference>